<evidence type="ECO:0000256" key="14">
    <source>
        <dbReference type="ARBA" id="ARBA00023136"/>
    </source>
</evidence>
<dbReference type="GO" id="GO:0006886">
    <property type="term" value="P:intracellular protein transport"/>
    <property type="evidence" value="ECO:0007669"/>
    <property type="project" value="InterPro"/>
</dbReference>
<dbReference type="GO" id="GO:0070971">
    <property type="term" value="C:endoplasmic reticulum exit site"/>
    <property type="evidence" value="ECO:0007669"/>
    <property type="project" value="TreeGrafter"/>
</dbReference>
<dbReference type="InterPro" id="IPR007123">
    <property type="entry name" value="Gelsolin-like_dom"/>
</dbReference>
<proteinExistence type="inferred from homology"/>
<reference evidence="23" key="1">
    <citation type="submission" date="2025-08" db="UniProtKB">
        <authorList>
            <consortium name="RefSeq"/>
        </authorList>
    </citation>
    <scope>IDENTIFICATION</scope>
    <source>
        <tissue evidence="23">Sperm</tissue>
    </source>
</reference>
<keyword evidence="8" id="KW-0479">Metal-binding</keyword>
<keyword evidence="15" id="KW-0968">Cytoplasmic vesicle</keyword>
<dbReference type="RefSeq" id="XP_032825194.1">
    <property type="nucleotide sequence ID" value="XM_032969303.1"/>
</dbReference>
<dbReference type="CDD" id="cd01479">
    <property type="entry name" value="Sec24-like"/>
    <property type="match status" value="1"/>
</dbReference>
<dbReference type="InterPro" id="IPR006896">
    <property type="entry name" value="Sec23/24_trunk_dom"/>
</dbReference>
<feature type="compositionally biased region" description="Low complexity" evidence="16">
    <location>
        <begin position="198"/>
        <end position="252"/>
    </location>
</feature>
<comment type="similarity">
    <text evidence="5">Belongs to the SEC23/SEC24 family. SEC24 subfamily.</text>
</comment>
<feature type="compositionally biased region" description="Polar residues" evidence="16">
    <location>
        <begin position="408"/>
        <end position="418"/>
    </location>
</feature>
<dbReference type="InterPro" id="IPR036180">
    <property type="entry name" value="Gelsolin-like_dom_sf"/>
</dbReference>
<dbReference type="FunFam" id="2.30.30.380:FF:000004">
    <property type="entry name" value="SEC24 homolog B, COPII coat complex component"/>
    <property type="match status" value="1"/>
</dbReference>
<dbReference type="SUPFAM" id="SSF81995">
    <property type="entry name" value="beta-sandwich domain of Sec23/24"/>
    <property type="match status" value="1"/>
</dbReference>
<evidence type="ECO:0000256" key="15">
    <source>
        <dbReference type="ARBA" id="ARBA00023329"/>
    </source>
</evidence>
<evidence type="ECO:0000256" key="6">
    <source>
        <dbReference type="ARBA" id="ARBA00022448"/>
    </source>
</evidence>
<sequence length="1206" mass="132022">MSAPGRELQRDNGSAHNWYPAIPQLGPYNAYPYQSQPAHSVDTNGLVFPPTSYHHHNHHPPLSAQHPYGHHTMPPLTSGQPPGSLAPVVGQSPLPGHLTGAPRGLPPPMQHRMATPNVQAGEPYGPRKPSQPYAAMPMSHERCPPPQLATTRGPPLEPNCYQKGPASSYGYQTHAGFFQQVPNVTATTPYALPPGHQAAATAAPTPRPPAAAAAAASATLRPPSSNAAAPHRSALATAASASGTQQQQQQPRSEADMTTRRPLPAANFTTSAHPPRSQATPGVVPPAAPNAQNAPNAESMGPAHSAEAAFTSHPTHLSAGYPTGMRAVSSSYCDGSGTATPLSSSSAADDDSDSDASCSSDLQENCGYDALEDGGYSDLDATHTCLDRPPVSSAQGNPPQEYSPMKLNCQQSTYSNSPAHIGKPAQQGGSSGLGELSARMQGLALQRSPRDTSGMPYDDTRPVDLLQERFVLPPTPTPAPRPRIHSHLSKRNCSPEVLRSTLTNLPQSPALLAKAKLPLGLVLHPFKDLAQLPVITSSVIVRCRSCRTYINPFVAFIDQRRWRCNICYRINDAPEEFMYNPITRSYGEPQKRPEVQNSTVEFIAPSEYMLRPPQPAVYLFLFDVSYGAIDSGYLSMVCESLLENLDRLPGDSRTKIGFVTFDSSVHFYQMHESLSQPHMLVVPDIDDVFIPTSEHLLVNLQDRKELVRELVRALPGRFRRTHETRSALGPALQAAHKLVAPTGGRVTVFQTQLPNLGHGALQSREDPNVRASTKNVQHLRPGTDFYKKLALDCSGHQIAVDLFLLSGQYADLATLACVSRYSSGAVYFYPSFHRVHTPVQVERLEKDLQRYLTRKIGFEAVMRIRCSKGVSIHTFHGNFFVRSTDLLSLPNVNPDAGFAVQMSIDETLTDTTLCSFQAALLYTSSKGDRRIRVHTLCLPVVNTLAEIYHGADVQAITGLLATMAVERSVTSSLPDARDALVNAVADSLSGFRSTVSNLQQGGLVAPRSLSLLPLYVHALLKHTAFRLGTSTRLDERVFAMCQMKSQPLVHLMPMIHPHLYRIDNLMQQVTMNINDKSVPQPPILQLSSEHLNTDGAFLLDCGSVLYIWVGRNCSNRFIKDVLGFPNYISIPNTMVDLPELDNTTSERTRDFLSWIREPRPFHSTQHIIKDDSTNRMIFIEHLVEDRSESSMSYSEFLQHIQRQICK</sequence>
<dbReference type="FunFam" id="3.40.50.410:FF:000019">
    <property type="entry name" value="SEC24 homolog B, COPII coat complex component"/>
    <property type="match status" value="1"/>
</dbReference>
<evidence type="ECO:0000313" key="23">
    <source>
        <dbReference type="RefSeq" id="XP_032825194.1"/>
    </source>
</evidence>
<keyword evidence="12" id="KW-0653">Protein transport</keyword>
<keyword evidence="13" id="KW-0333">Golgi apparatus</keyword>
<keyword evidence="7" id="KW-0963">Cytoplasm</keyword>
<evidence type="ECO:0000259" key="17">
    <source>
        <dbReference type="Pfam" id="PF00626"/>
    </source>
</evidence>
<keyword evidence="10" id="KW-0862">Zinc</keyword>
<dbReference type="GO" id="GO:0090110">
    <property type="term" value="P:COPII-coated vesicle cargo loading"/>
    <property type="evidence" value="ECO:0007669"/>
    <property type="project" value="TreeGrafter"/>
</dbReference>
<evidence type="ECO:0000256" key="5">
    <source>
        <dbReference type="ARBA" id="ARBA00008334"/>
    </source>
</evidence>
<dbReference type="Pfam" id="PF04811">
    <property type="entry name" value="Sec23_trunk"/>
    <property type="match status" value="1"/>
</dbReference>
<gene>
    <name evidence="23" type="primary">LOC116951032</name>
</gene>
<name>A0AAJ7TX42_PETMA</name>
<keyword evidence="22" id="KW-1185">Reference proteome</keyword>
<organism evidence="22 23">
    <name type="scientific">Petromyzon marinus</name>
    <name type="common">Sea lamprey</name>
    <dbReference type="NCBI Taxonomy" id="7757"/>
    <lineage>
        <taxon>Eukaryota</taxon>
        <taxon>Metazoa</taxon>
        <taxon>Chordata</taxon>
        <taxon>Craniata</taxon>
        <taxon>Vertebrata</taxon>
        <taxon>Cyclostomata</taxon>
        <taxon>Hyperoartia</taxon>
        <taxon>Petromyzontiformes</taxon>
        <taxon>Petromyzontidae</taxon>
        <taxon>Petromyzon</taxon>
    </lineage>
</organism>
<dbReference type="InterPro" id="IPR006900">
    <property type="entry name" value="Sec23/24_helical_dom"/>
</dbReference>
<dbReference type="InterPro" id="IPR036465">
    <property type="entry name" value="vWFA_dom_sf"/>
</dbReference>
<evidence type="ECO:0000256" key="7">
    <source>
        <dbReference type="ARBA" id="ARBA00022490"/>
    </source>
</evidence>
<keyword evidence="9" id="KW-0256">Endoplasmic reticulum</keyword>
<evidence type="ECO:0000259" key="19">
    <source>
        <dbReference type="Pfam" id="PF04811"/>
    </source>
</evidence>
<dbReference type="GeneID" id="116951032"/>
<dbReference type="SUPFAM" id="SSF81811">
    <property type="entry name" value="Helical domain of Sec23/24"/>
    <property type="match status" value="1"/>
</dbReference>
<dbReference type="SUPFAM" id="SSF82754">
    <property type="entry name" value="C-terminal, gelsolin-like domain of Sec23/24"/>
    <property type="match status" value="1"/>
</dbReference>
<dbReference type="InterPro" id="IPR036174">
    <property type="entry name" value="Znf_Sec23_Sec24_sf"/>
</dbReference>
<evidence type="ECO:0000256" key="8">
    <source>
        <dbReference type="ARBA" id="ARBA00022723"/>
    </source>
</evidence>
<feature type="region of interest" description="Disordered" evidence="16">
    <location>
        <begin position="381"/>
        <end position="434"/>
    </location>
</feature>
<feature type="domain" description="Zinc finger Sec23/Sec24-type" evidence="18">
    <location>
        <begin position="540"/>
        <end position="576"/>
    </location>
</feature>
<evidence type="ECO:0000256" key="3">
    <source>
        <dbReference type="ARBA" id="ARBA00004397"/>
    </source>
</evidence>
<dbReference type="Pfam" id="PF08033">
    <property type="entry name" value="Sec23_BS"/>
    <property type="match status" value="1"/>
</dbReference>
<dbReference type="Pfam" id="PF04810">
    <property type="entry name" value="zf-Sec23_Sec24"/>
    <property type="match status" value="1"/>
</dbReference>
<dbReference type="Gene3D" id="2.60.40.1670">
    <property type="entry name" value="beta-sandwich domain of Sec23/24"/>
    <property type="match status" value="1"/>
</dbReference>
<dbReference type="Gene3D" id="1.20.120.730">
    <property type="entry name" value="Sec23/Sec24 helical domain"/>
    <property type="match status" value="1"/>
</dbReference>
<dbReference type="Gene3D" id="3.40.50.410">
    <property type="entry name" value="von Willebrand factor, type A domain"/>
    <property type="match status" value="1"/>
</dbReference>
<evidence type="ECO:0000259" key="18">
    <source>
        <dbReference type="Pfam" id="PF04810"/>
    </source>
</evidence>
<feature type="region of interest" description="Disordered" evidence="16">
    <location>
        <begin position="188"/>
        <end position="304"/>
    </location>
</feature>
<dbReference type="CTD" id="10427"/>
<dbReference type="Pfam" id="PF04815">
    <property type="entry name" value="Sec23_helical"/>
    <property type="match status" value="1"/>
</dbReference>
<dbReference type="GO" id="GO:0030127">
    <property type="term" value="C:COPII vesicle coat"/>
    <property type="evidence" value="ECO:0007669"/>
    <property type="project" value="InterPro"/>
</dbReference>
<evidence type="ECO:0000256" key="2">
    <source>
        <dbReference type="ARBA" id="ARBA00004394"/>
    </source>
</evidence>
<evidence type="ECO:0000256" key="1">
    <source>
        <dbReference type="ARBA" id="ARBA00004299"/>
    </source>
</evidence>
<feature type="region of interest" description="Disordered" evidence="16">
    <location>
        <begin position="52"/>
        <end position="143"/>
    </location>
</feature>
<evidence type="ECO:0000256" key="12">
    <source>
        <dbReference type="ARBA" id="ARBA00022927"/>
    </source>
</evidence>
<dbReference type="GO" id="GO:0000149">
    <property type="term" value="F:SNARE binding"/>
    <property type="evidence" value="ECO:0007669"/>
    <property type="project" value="TreeGrafter"/>
</dbReference>
<keyword evidence="6" id="KW-0813">Transport</keyword>
<feature type="domain" description="Sec23/Sec24 beta-sandwich" evidence="21">
    <location>
        <begin position="857"/>
        <end position="941"/>
    </location>
</feature>
<evidence type="ECO:0000256" key="13">
    <source>
        <dbReference type="ARBA" id="ARBA00023034"/>
    </source>
</evidence>
<comment type="subcellular location">
    <subcellularLocation>
        <location evidence="4">Cytoplasm</location>
        <location evidence="4">Cytosol</location>
    </subcellularLocation>
    <subcellularLocation>
        <location evidence="1">Cytoplasmic vesicle</location>
        <location evidence="1">COPII-coated vesicle membrane</location>
        <topology evidence="1">Peripheral membrane protein</topology>
        <orientation evidence="1">Cytoplasmic side</orientation>
    </subcellularLocation>
    <subcellularLocation>
        <location evidence="3">Endoplasmic reticulum membrane</location>
        <topology evidence="3">Peripheral membrane protein</topology>
        <orientation evidence="3">Cytoplasmic side</orientation>
    </subcellularLocation>
    <subcellularLocation>
        <location evidence="2">Golgi apparatus membrane</location>
    </subcellularLocation>
</comment>
<dbReference type="GO" id="GO:0005789">
    <property type="term" value="C:endoplasmic reticulum membrane"/>
    <property type="evidence" value="ECO:0007669"/>
    <property type="project" value="UniProtKB-SubCell"/>
</dbReference>
<dbReference type="PANTHER" id="PTHR13803:SF39">
    <property type="entry name" value="SECRETORY 24AB, ISOFORM A"/>
    <property type="match status" value="1"/>
</dbReference>
<dbReference type="Proteomes" id="UP001318040">
    <property type="component" value="Chromosome 41"/>
</dbReference>
<evidence type="ECO:0000256" key="11">
    <source>
        <dbReference type="ARBA" id="ARBA00022892"/>
    </source>
</evidence>
<dbReference type="InterPro" id="IPR029006">
    <property type="entry name" value="ADF-H/Gelsolin-like_dom_sf"/>
</dbReference>
<dbReference type="PANTHER" id="PTHR13803">
    <property type="entry name" value="SEC24-RELATED PROTEIN"/>
    <property type="match status" value="1"/>
</dbReference>
<feature type="compositionally biased region" description="Polar residues" evidence="16">
    <location>
        <begin position="331"/>
        <end position="342"/>
    </location>
</feature>
<dbReference type="AlphaFoldDB" id="A0AAJ7TX42"/>
<dbReference type="InterPro" id="IPR012990">
    <property type="entry name" value="Beta-sandwich_Sec23_24"/>
</dbReference>
<dbReference type="SUPFAM" id="SSF82919">
    <property type="entry name" value="Zn-finger domain of Sec23/24"/>
    <property type="match status" value="1"/>
</dbReference>
<feature type="domain" description="Sec23/Sec24 trunk" evidence="19">
    <location>
        <begin position="613"/>
        <end position="852"/>
    </location>
</feature>
<dbReference type="GO" id="GO:0005829">
    <property type="term" value="C:cytosol"/>
    <property type="evidence" value="ECO:0007669"/>
    <property type="project" value="UniProtKB-SubCell"/>
</dbReference>
<dbReference type="InterPro" id="IPR006895">
    <property type="entry name" value="Znf_Sec23_Sec24"/>
</dbReference>
<feature type="compositionally biased region" description="Polar residues" evidence="16">
    <location>
        <begin position="267"/>
        <end position="280"/>
    </location>
</feature>
<evidence type="ECO:0000256" key="4">
    <source>
        <dbReference type="ARBA" id="ARBA00004514"/>
    </source>
</evidence>
<dbReference type="GO" id="GO:0008270">
    <property type="term" value="F:zinc ion binding"/>
    <property type="evidence" value="ECO:0007669"/>
    <property type="project" value="InterPro"/>
</dbReference>
<protein>
    <submittedName>
        <fullName evidence="23">Protein transport protein Sec24A-like isoform X1</fullName>
    </submittedName>
</protein>
<evidence type="ECO:0000256" key="9">
    <source>
        <dbReference type="ARBA" id="ARBA00022824"/>
    </source>
</evidence>
<feature type="domain" description="Sec23/Sec24 helical" evidence="20">
    <location>
        <begin position="952"/>
        <end position="1052"/>
    </location>
</feature>
<dbReference type="KEGG" id="pmrn:116951032"/>
<dbReference type="InterPro" id="IPR050550">
    <property type="entry name" value="SEC23_SEC24_subfamily"/>
</dbReference>
<dbReference type="InterPro" id="IPR036175">
    <property type="entry name" value="Sec23/24_helical_dom_sf"/>
</dbReference>
<evidence type="ECO:0000259" key="21">
    <source>
        <dbReference type="Pfam" id="PF08033"/>
    </source>
</evidence>
<keyword evidence="14" id="KW-0472">Membrane</keyword>
<keyword evidence="11" id="KW-0931">ER-Golgi transport</keyword>
<dbReference type="InterPro" id="IPR041742">
    <property type="entry name" value="Sec24-like_trunk_dom"/>
</dbReference>
<dbReference type="Pfam" id="PF00626">
    <property type="entry name" value="Gelsolin"/>
    <property type="match status" value="1"/>
</dbReference>
<evidence type="ECO:0000259" key="20">
    <source>
        <dbReference type="Pfam" id="PF04815"/>
    </source>
</evidence>
<evidence type="ECO:0000313" key="22">
    <source>
        <dbReference type="Proteomes" id="UP001318040"/>
    </source>
</evidence>
<dbReference type="SUPFAM" id="SSF53300">
    <property type="entry name" value="vWA-like"/>
    <property type="match status" value="1"/>
</dbReference>
<feature type="region of interest" description="Disordered" evidence="16">
    <location>
        <begin position="331"/>
        <end position="361"/>
    </location>
</feature>
<dbReference type="Gene3D" id="2.30.30.380">
    <property type="entry name" value="Zn-finger domain of Sec23/24"/>
    <property type="match status" value="1"/>
</dbReference>
<feature type="domain" description="Gelsolin-like" evidence="17">
    <location>
        <begin position="1078"/>
        <end position="1152"/>
    </location>
</feature>
<evidence type="ECO:0000256" key="10">
    <source>
        <dbReference type="ARBA" id="ARBA00022833"/>
    </source>
</evidence>
<evidence type="ECO:0000256" key="16">
    <source>
        <dbReference type="SAM" id="MobiDB-lite"/>
    </source>
</evidence>
<dbReference type="GO" id="GO:0000139">
    <property type="term" value="C:Golgi membrane"/>
    <property type="evidence" value="ECO:0007669"/>
    <property type="project" value="UniProtKB-SubCell"/>
</dbReference>
<dbReference type="Gene3D" id="3.40.20.10">
    <property type="entry name" value="Severin"/>
    <property type="match status" value="1"/>
</dbReference>
<accession>A0AAJ7TX42</accession>